<reference evidence="2" key="1">
    <citation type="submission" date="2022-10" db="EMBL/GenBank/DDBJ databases">
        <authorList>
            <person name="Chen Y."/>
            <person name="Dougan E. K."/>
            <person name="Chan C."/>
            <person name="Rhodes N."/>
            <person name="Thang M."/>
        </authorList>
    </citation>
    <scope>NUCLEOTIDE SEQUENCE</scope>
</reference>
<evidence type="ECO:0000313" key="3">
    <source>
        <dbReference type="EMBL" id="CAL1135365.1"/>
    </source>
</evidence>
<gene>
    <name evidence="2" type="ORF">C1SCF055_LOCUS9731</name>
</gene>
<organism evidence="2">
    <name type="scientific">Cladocopium goreaui</name>
    <dbReference type="NCBI Taxonomy" id="2562237"/>
    <lineage>
        <taxon>Eukaryota</taxon>
        <taxon>Sar</taxon>
        <taxon>Alveolata</taxon>
        <taxon>Dinophyceae</taxon>
        <taxon>Suessiales</taxon>
        <taxon>Symbiodiniaceae</taxon>
        <taxon>Cladocopium</taxon>
    </lineage>
</organism>
<dbReference type="Proteomes" id="UP001152797">
    <property type="component" value="Unassembled WGS sequence"/>
</dbReference>
<evidence type="ECO:0000313" key="4">
    <source>
        <dbReference type="Proteomes" id="UP001152797"/>
    </source>
</evidence>
<dbReference type="EMBL" id="CAMXCT030000674">
    <property type="protein sequence ID" value="CAL4769302.1"/>
    <property type="molecule type" value="Genomic_DNA"/>
</dbReference>
<proteinExistence type="predicted"/>
<dbReference type="AlphaFoldDB" id="A0A9P1BYU6"/>
<feature type="region of interest" description="Disordered" evidence="1">
    <location>
        <begin position="141"/>
        <end position="163"/>
    </location>
</feature>
<keyword evidence="4" id="KW-1185">Reference proteome</keyword>
<dbReference type="EMBL" id="CAMXCT010000674">
    <property type="protein sequence ID" value="CAI3981990.1"/>
    <property type="molecule type" value="Genomic_DNA"/>
</dbReference>
<accession>A0A9P1BYU6</accession>
<feature type="compositionally biased region" description="Basic residues" evidence="1">
    <location>
        <begin position="145"/>
        <end position="156"/>
    </location>
</feature>
<evidence type="ECO:0000313" key="2">
    <source>
        <dbReference type="EMBL" id="CAI3981990.1"/>
    </source>
</evidence>
<evidence type="ECO:0000256" key="1">
    <source>
        <dbReference type="SAM" id="MobiDB-lite"/>
    </source>
</evidence>
<dbReference type="EMBL" id="CAMXCT020000674">
    <property type="protein sequence ID" value="CAL1135365.1"/>
    <property type="molecule type" value="Genomic_DNA"/>
</dbReference>
<comment type="caution">
    <text evidence="2">The sequence shown here is derived from an EMBL/GenBank/DDBJ whole genome shotgun (WGS) entry which is preliminary data.</text>
</comment>
<sequence>MAEVPPAVVEITPTFALSFNGSKPVAIPPSFIVKDINDQNYLKIQGSSPLISRLICGCTLKSHSFSNSTTFNELKQKRNHKLMSNGQKKLKTEQVVEITIGSTNVSILCPGKRSASADLLVLMDQDQLSCVFDFLKTDCKDNGKAKRSYKKGGKKHQKDEEAD</sequence>
<reference evidence="3" key="2">
    <citation type="submission" date="2024-04" db="EMBL/GenBank/DDBJ databases">
        <authorList>
            <person name="Chen Y."/>
            <person name="Shah S."/>
            <person name="Dougan E. K."/>
            <person name="Thang M."/>
            <person name="Chan C."/>
        </authorList>
    </citation>
    <scope>NUCLEOTIDE SEQUENCE [LARGE SCALE GENOMIC DNA]</scope>
</reference>
<name>A0A9P1BYU6_9DINO</name>
<protein>
    <submittedName>
        <fullName evidence="2">Uncharacterized protein</fullName>
    </submittedName>
</protein>